<dbReference type="InterPro" id="IPR039629">
    <property type="entry name" value="R3HDM4"/>
</dbReference>
<dbReference type="EMBL" id="KZ451980">
    <property type="protein sequence ID" value="PKA55343.1"/>
    <property type="molecule type" value="Genomic_DNA"/>
</dbReference>
<sequence>MANAEILKQEGDLLSFSIFDFPRGVDSKLRGQLIERKIEVLEGLACKVSNRRSRRWINDRLLIELVPRLHVDEIRGLFAPPPWGESTPLSVFCTTNVEEWDPFRSIDMDKEARLIKSLEKAPLRRKERMDNDKLVALNAWHRVDSRTRVAFRRNFLPDLVQHFESYDLQEQVLAFLKNNGDDVLVLHVPDPFHRLLLHGICEVKVLSASGRAALLDFSDNSSIRLLSSASTGMH</sequence>
<dbReference type="InterPro" id="IPR025952">
    <property type="entry name" value="R3H-assoc_dom"/>
</dbReference>
<dbReference type="OrthoDB" id="75169at2759"/>
<dbReference type="GO" id="GO:0003676">
    <property type="term" value="F:nucleic acid binding"/>
    <property type="evidence" value="ECO:0007669"/>
    <property type="project" value="InterPro"/>
</dbReference>
<feature type="domain" description="R3H-associated N-terminal" evidence="1">
    <location>
        <begin position="33"/>
        <end position="153"/>
    </location>
</feature>
<organism evidence="2 3">
    <name type="scientific">Apostasia shenzhenica</name>
    <dbReference type="NCBI Taxonomy" id="1088818"/>
    <lineage>
        <taxon>Eukaryota</taxon>
        <taxon>Viridiplantae</taxon>
        <taxon>Streptophyta</taxon>
        <taxon>Embryophyta</taxon>
        <taxon>Tracheophyta</taxon>
        <taxon>Spermatophyta</taxon>
        <taxon>Magnoliopsida</taxon>
        <taxon>Liliopsida</taxon>
        <taxon>Asparagales</taxon>
        <taxon>Orchidaceae</taxon>
        <taxon>Apostasioideae</taxon>
        <taxon>Apostasia</taxon>
    </lineage>
</organism>
<dbReference type="PANTHER" id="PTHR32019:SF2">
    <property type="entry name" value="R3H DOMAIN-CONTAINING PROTEIN 4"/>
    <property type="match status" value="1"/>
</dbReference>
<reference evidence="2 3" key="1">
    <citation type="journal article" date="2017" name="Nature">
        <title>The Apostasia genome and the evolution of orchids.</title>
        <authorList>
            <person name="Zhang G.Q."/>
            <person name="Liu K.W."/>
            <person name="Li Z."/>
            <person name="Lohaus R."/>
            <person name="Hsiao Y.Y."/>
            <person name="Niu S.C."/>
            <person name="Wang J.Y."/>
            <person name="Lin Y.C."/>
            <person name="Xu Q."/>
            <person name="Chen L.J."/>
            <person name="Yoshida K."/>
            <person name="Fujiwara S."/>
            <person name="Wang Z.W."/>
            <person name="Zhang Y.Q."/>
            <person name="Mitsuda N."/>
            <person name="Wang M."/>
            <person name="Liu G.H."/>
            <person name="Pecoraro L."/>
            <person name="Huang H.X."/>
            <person name="Xiao X.J."/>
            <person name="Lin M."/>
            <person name="Wu X.Y."/>
            <person name="Wu W.L."/>
            <person name="Chen Y.Y."/>
            <person name="Chang S.B."/>
            <person name="Sakamoto S."/>
            <person name="Ohme-Takagi M."/>
            <person name="Yagi M."/>
            <person name="Zeng S.J."/>
            <person name="Shen C.Y."/>
            <person name="Yeh C.M."/>
            <person name="Luo Y.B."/>
            <person name="Tsai W.C."/>
            <person name="Van de Peer Y."/>
            <person name="Liu Z.J."/>
        </authorList>
    </citation>
    <scope>NUCLEOTIDE SEQUENCE [LARGE SCALE GENOMIC DNA]</scope>
    <source>
        <strain evidence="3">cv. Shenzhen</strain>
        <tissue evidence="2">Stem</tissue>
    </source>
</reference>
<dbReference type="Pfam" id="PF13902">
    <property type="entry name" value="R3H-assoc"/>
    <property type="match status" value="1"/>
</dbReference>
<dbReference type="InterPro" id="IPR036867">
    <property type="entry name" value="R3H_dom_sf"/>
</dbReference>
<evidence type="ECO:0000313" key="2">
    <source>
        <dbReference type="EMBL" id="PKA55343.1"/>
    </source>
</evidence>
<dbReference type="STRING" id="1088818.A0A2I0AIF9"/>
<accession>A0A2I0AIF9</accession>
<proteinExistence type="predicted"/>
<dbReference type="Proteomes" id="UP000236161">
    <property type="component" value="Unassembled WGS sequence"/>
</dbReference>
<evidence type="ECO:0000259" key="1">
    <source>
        <dbReference type="Pfam" id="PF13902"/>
    </source>
</evidence>
<keyword evidence="3" id="KW-1185">Reference proteome</keyword>
<name>A0A2I0AIF9_9ASPA</name>
<dbReference type="PANTHER" id="PTHR32019">
    <property type="entry name" value="R3H DOMAIN-CONTAINING PROTEIN 4"/>
    <property type="match status" value="1"/>
</dbReference>
<evidence type="ECO:0000313" key="3">
    <source>
        <dbReference type="Proteomes" id="UP000236161"/>
    </source>
</evidence>
<dbReference type="SUPFAM" id="SSF82708">
    <property type="entry name" value="R3H domain"/>
    <property type="match status" value="1"/>
</dbReference>
<protein>
    <recommendedName>
        <fullName evidence="1">R3H-associated N-terminal domain-containing protein</fullName>
    </recommendedName>
</protein>
<dbReference type="AlphaFoldDB" id="A0A2I0AIF9"/>
<gene>
    <name evidence="2" type="ORF">AXF42_Ash003982</name>
</gene>